<evidence type="ECO:0008006" key="3">
    <source>
        <dbReference type="Google" id="ProtNLM"/>
    </source>
</evidence>
<protein>
    <recommendedName>
        <fullName evidence="3">DUF1579 domain-containing protein</fullName>
    </recommendedName>
</protein>
<keyword evidence="2" id="KW-1185">Reference proteome</keyword>
<dbReference type="OrthoDB" id="9814791at2"/>
<reference evidence="1 2" key="1">
    <citation type="submission" date="2018-01" db="EMBL/GenBank/DDBJ databases">
        <title>Draft genome sequence of Streptomyces sp. 13K301.</title>
        <authorList>
            <person name="Sahin N."/>
            <person name="Saygin H."/>
            <person name="Ay H."/>
        </authorList>
    </citation>
    <scope>NUCLEOTIDE SEQUENCE [LARGE SCALE GENOMIC DNA]</scope>
    <source>
        <strain evidence="1 2">13K301</strain>
    </source>
</reference>
<dbReference type="EMBL" id="POUC01000016">
    <property type="protein sequence ID" value="PNG23399.1"/>
    <property type="molecule type" value="Genomic_DNA"/>
</dbReference>
<proteinExistence type="predicted"/>
<evidence type="ECO:0000313" key="2">
    <source>
        <dbReference type="Proteomes" id="UP000235943"/>
    </source>
</evidence>
<accession>A0A2N8TWL7</accession>
<gene>
    <name evidence="1" type="ORF">C1J00_04120</name>
</gene>
<organism evidence="1 2">
    <name type="scientific">Streptomyces cahuitamycinicus</name>
    <dbReference type="NCBI Taxonomy" id="2070367"/>
    <lineage>
        <taxon>Bacteria</taxon>
        <taxon>Bacillati</taxon>
        <taxon>Actinomycetota</taxon>
        <taxon>Actinomycetes</taxon>
        <taxon>Kitasatosporales</taxon>
        <taxon>Streptomycetaceae</taxon>
        <taxon>Streptomyces</taxon>
    </lineage>
</organism>
<comment type="caution">
    <text evidence="1">The sequence shown here is derived from an EMBL/GenBank/DDBJ whole genome shotgun (WGS) entry which is preliminary data.</text>
</comment>
<name>A0A2N8TWL7_9ACTN</name>
<sequence length="166" mass="18364">MSTPSTRKPGIGDFDFLVGTWDVTNRRLVAPLTGSPEWDEFPGIAVCSGTLFGGAANLDEISFPTKDFSGLTLRLFDPVRAQWSLNWVNSRTGLLQPPVVGQFHDDGHGEFHGDDTHDGTPVLCRFIWSQITSISAHWEQAFSSDGGQSWETNWTMDFRRTGETSA</sequence>
<evidence type="ECO:0000313" key="1">
    <source>
        <dbReference type="EMBL" id="PNG23399.1"/>
    </source>
</evidence>
<dbReference type="Proteomes" id="UP000235943">
    <property type="component" value="Unassembled WGS sequence"/>
</dbReference>
<dbReference type="RefSeq" id="WP_102907657.1">
    <property type="nucleotide sequence ID" value="NZ_POUC01000016.1"/>
</dbReference>
<dbReference type="AlphaFoldDB" id="A0A2N8TWL7"/>